<proteinExistence type="predicted"/>
<sequence>MAAFFLFFYFIQKASHMNNAQKIQAGFDIGNIHAAVTPVTFDVPIIFDADGEAVAGLTIVGKNSEQYRVANNAVRAEGYKKSARRKTAIDASTDEGAELLVQAIDGNQKRLALAVVTGWYGFTSNGAPVPLDPALLEAAFEKYPTWQEKVTTALENESNFLKL</sequence>
<dbReference type="EMBL" id="FPKH01000001">
    <property type="protein sequence ID" value="SFX23193.1"/>
    <property type="molecule type" value="Genomic_DNA"/>
</dbReference>
<organism evidence="1 2">
    <name type="scientific">Janthinobacterium lividum</name>
    <dbReference type="NCBI Taxonomy" id="29581"/>
    <lineage>
        <taxon>Bacteria</taxon>
        <taxon>Pseudomonadati</taxon>
        <taxon>Pseudomonadota</taxon>
        <taxon>Betaproteobacteria</taxon>
        <taxon>Burkholderiales</taxon>
        <taxon>Oxalobacteraceae</taxon>
        <taxon>Janthinobacterium</taxon>
    </lineage>
</organism>
<evidence type="ECO:0000313" key="2">
    <source>
        <dbReference type="Proteomes" id="UP000182489"/>
    </source>
</evidence>
<protein>
    <submittedName>
        <fullName evidence="1">Uncharacterized protein</fullName>
    </submittedName>
</protein>
<accession>A0AB38C7H4</accession>
<dbReference type="Proteomes" id="UP000182489">
    <property type="component" value="Unassembled WGS sequence"/>
</dbReference>
<name>A0AB38C7H4_9BURK</name>
<gene>
    <name evidence="1" type="ORF">SAMN03097694_1271</name>
</gene>
<reference evidence="1 2" key="1">
    <citation type="submission" date="2016-11" db="EMBL/GenBank/DDBJ databases">
        <authorList>
            <person name="Varghese N."/>
            <person name="Submissions S."/>
        </authorList>
    </citation>
    <scope>NUCLEOTIDE SEQUENCE [LARGE SCALE GENOMIC DNA]</scope>
    <source>
        <strain evidence="1 2">NFR18</strain>
    </source>
</reference>
<evidence type="ECO:0000313" key="1">
    <source>
        <dbReference type="EMBL" id="SFX23193.1"/>
    </source>
</evidence>
<comment type="caution">
    <text evidence="1">The sequence shown here is derived from an EMBL/GenBank/DDBJ whole genome shotgun (WGS) entry which is preliminary data.</text>
</comment>
<dbReference type="AlphaFoldDB" id="A0AB38C7H4"/>